<name>A0ABQ0WY71_9LACO</name>
<evidence type="ECO:0000313" key="1">
    <source>
        <dbReference type="EMBL" id="GEO72676.1"/>
    </source>
</evidence>
<accession>A0ABQ0WY71</accession>
<proteinExistence type="predicted"/>
<dbReference type="Proteomes" id="UP000321794">
    <property type="component" value="Unassembled WGS sequence"/>
</dbReference>
<dbReference type="EMBL" id="BJZK01000025">
    <property type="protein sequence ID" value="GEO72676.1"/>
    <property type="molecule type" value="Genomic_DNA"/>
</dbReference>
<sequence>MVGKEVWAIVCGTIRDEIEFRLMMDQLLQWRDNQIVQGIVLSTWTDELKPFKALEELLRENQVSIVYSQPIDQRIQNVQTNSINYWRQATQLQAALNVTPTDAIILKTRTDRALPSTKQLVKYWQSHHSLPDVHESCQQYGYTDLPVEFKRQIIVLKGRTGRIMQFTDYAFLGEHADIRKLINFDVSELYLTRDLVANTQFFIYPFLRDYPIIKDYFQLINFRPLLEDLKQYTISGGKDFPVFFQRVYAVYFAILATHFQIVGMNERSEQFNDQIEFSDFFHSSHDGRLKHDALGVVIESSAVIEYFLRQPVSRLDLVSQHVRQFLQPFMFASLERANSTEIEELVRYSHNPDFSKNKWLRSHQAVIISAEQKQQKSMQPVFPGISKDKQSALWSQCLQADNVSKLLLDFWLEADVEPENTAVYLLSSAKAGNQYSILTLTRLLRRGKLPTPTRLEVERINDFNAKMHRLHHTINVKVSCYILSRYFYRQSNGLQISRELSQQVDAVLDRYLPQKKQEFYTCSKSLTLLENYFDEEIQRLQSLNRHVRRRRVIELALETTQLNRYWQQLQPLLREDEKVNFKIYNYAIQHDLLGK</sequence>
<protein>
    <submittedName>
        <fullName evidence="1">Uncharacterized protein</fullName>
    </submittedName>
</protein>
<keyword evidence="2" id="KW-1185">Reference proteome</keyword>
<comment type="caution">
    <text evidence="1">The sequence shown here is derived from an EMBL/GenBank/DDBJ whole genome shotgun (WGS) entry which is preliminary data.</text>
</comment>
<gene>
    <name evidence="1" type="ORF">LZY01_18440</name>
</gene>
<organism evidence="1 2">
    <name type="scientific">Levilactobacillus zymae</name>
    <dbReference type="NCBI Taxonomy" id="267363"/>
    <lineage>
        <taxon>Bacteria</taxon>
        <taxon>Bacillati</taxon>
        <taxon>Bacillota</taxon>
        <taxon>Bacilli</taxon>
        <taxon>Lactobacillales</taxon>
        <taxon>Lactobacillaceae</taxon>
        <taxon>Levilactobacillus</taxon>
    </lineage>
</organism>
<evidence type="ECO:0000313" key="2">
    <source>
        <dbReference type="Proteomes" id="UP000321794"/>
    </source>
</evidence>
<reference evidence="1 2" key="1">
    <citation type="submission" date="2019-07" db="EMBL/GenBank/DDBJ databases">
        <title>Whole genome shotgun sequence of Lactobacillus zymae NBRC 107157.</title>
        <authorList>
            <person name="Hosoyama A."/>
            <person name="Uohara A."/>
            <person name="Ohji S."/>
            <person name="Ichikawa N."/>
        </authorList>
    </citation>
    <scope>NUCLEOTIDE SEQUENCE [LARGE SCALE GENOMIC DNA]</scope>
    <source>
        <strain evidence="1 2">NBRC 107157</strain>
    </source>
</reference>